<feature type="domain" description="Aspartate/ornithine carbamoyltransferase carbamoyl-P binding" evidence="4">
    <location>
        <begin position="10"/>
        <end position="158"/>
    </location>
</feature>
<dbReference type="GO" id="GO:0006520">
    <property type="term" value="P:amino acid metabolic process"/>
    <property type="evidence" value="ECO:0007669"/>
    <property type="project" value="InterPro"/>
</dbReference>
<evidence type="ECO:0000259" key="3">
    <source>
        <dbReference type="Pfam" id="PF00185"/>
    </source>
</evidence>
<dbReference type="AlphaFoldDB" id="A0A1G2IB57"/>
<dbReference type="InterPro" id="IPR006131">
    <property type="entry name" value="Asp_carbamoyltransf_Asp/Orn-bd"/>
</dbReference>
<dbReference type="GO" id="GO:0044205">
    <property type="term" value="P:'de novo' UMP biosynthetic process"/>
    <property type="evidence" value="ECO:0007669"/>
    <property type="project" value="UniProtKB-UniPathway"/>
</dbReference>
<sequence length="327" mass="37273">MGKRFNGFPHVLDTRQFTRDWIEKELFPLVRKIEKKSLMGKLGLPLEGKEMLIIFFGESLRTRASFEISMIRLGGKVVFQSLDPRRMSSMVKGEPFEDMITALNEYYENPRQGVIILRHDEEGGATAAAKVSNLAVVNAGDGPGQHPTQALLDLYTIERHLGSIDGKTGVFVGDLVGSRTIHSLTYLFGKFRDVKTYFVSPKHLRIRSDIKEYLQRHNIPIKEATDIREVAHLADFVYQTRTQTNLGTREWDRADKSNGFTIINKEVLNLMKRDSIICHPLPCKDEIVRSEVDGDPRAVYIKTKNKKVSQVKCGLYMRMALLKIIFS</sequence>
<dbReference type="Pfam" id="PF00185">
    <property type="entry name" value="OTCace"/>
    <property type="match status" value="1"/>
</dbReference>
<evidence type="ECO:0000256" key="1">
    <source>
        <dbReference type="ARBA" id="ARBA00022679"/>
    </source>
</evidence>
<keyword evidence="1 2" id="KW-0808">Transferase</keyword>
<name>A0A1G2IB57_9BACT</name>
<dbReference type="Pfam" id="PF02729">
    <property type="entry name" value="OTCace_N"/>
    <property type="match status" value="1"/>
</dbReference>
<dbReference type="GO" id="GO:0016743">
    <property type="term" value="F:carboxyl- or carbamoyltransferase activity"/>
    <property type="evidence" value="ECO:0007669"/>
    <property type="project" value="InterPro"/>
</dbReference>
<accession>A0A1G2IB57</accession>
<dbReference type="PRINTS" id="PR00100">
    <property type="entry name" value="AOTCASE"/>
</dbReference>
<evidence type="ECO:0000256" key="2">
    <source>
        <dbReference type="RuleBase" id="RU003634"/>
    </source>
</evidence>
<dbReference type="PANTHER" id="PTHR45753:SF6">
    <property type="entry name" value="ASPARTATE CARBAMOYLTRANSFERASE"/>
    <property type="match status" value="1"/>
</dbReference>
<dbReference type="EMBL" id="MHPA01000031">
    <property type="protein sequence ID" value="OGZ71994.1"/>
    <property type="molecule type" value="Genomic_DNA"/>
</dbReference>
<evidence type="ECO:0000313" key="5">
    <source>
        <dbReference type="EMBL" id="OGZ71994.1"/>
    </source>
</evidence>
<dbReference type="UniPathway" id="UPA00070">
    <property type="reaction ID" value="UER00116"/>
</dbReference>
<dbReference type="SUPFAM" id="SSF53671">
    <property type="entry name" value="Aspartate/ornithine carbamoyltransferase"/>
    <property type="match status" value="1"/>
</dbReference>
<dbReference type="GO" id="GO:0016597">
    <property type="term" value="F:amino acid binding"/>
    <property type="evidence" value="ECO:0007669"/>
    <property type="project" value="InterPro"/>
</dbReference>
<comment type="caution">
    <text evidence="5">The sequence shown here is derived from an EMBL/GenBank/DDBJ whole genome shotgun (WGS) entry which is preliminary data.</text>
</comment>
<dbReference type="Gene3D" id="3.40.50.1370">
    <property type="entry name" value="Aspartate/ornithine carbamoyltransferase"/>
    <property type="match status" value="2"/>
</dbReference>
<organism evidence="5 6">
    <name type="scientific">Candidatus Staskawiczbacteria bacterium RIFCSPLOWO2_01_FULL_38_12b</name>
    <dbReference type="NCBI Taxonomy" id="1802214"/>
    <lineage>
        <taxon>Bacteria</taxon>
        <taxon>Candidatus Staskawicziibacteriota</taxon>
    </lineage>
</organism>
<dbReference type="STRING" id="1802214.A2908_00945"/>
<feature type="domain" description="Aspartate/ornithine carbamoyltransferase Asp/Orn-binding" evidence="3">
    <location>
        <begin position="166"/>
        <end position="324"/>
    </location>
</feature>
<dbReference type="Proteomes" id="UP000176774">
    <property type="component" value="Unassembled WGS sequence"/>
</dbReference>
<comment type="similarity">
    <text evidence="2">Belongs to the aspartate/ornithine carbamoyltransferase superfamily.</text>
</comment>
<dbReference type="PRINTS" id="PR00101">
    <property type="entry name" value="ATCASE"/>
</dbReference>
<dbReference type="InterPro" id="IPR006132">
    <property type="entry name" value="Asp/Orn_carbamoyltranf_P-bd"/>
</dbReference>
<protein>
    <submittedName>
        <fullName evidence="5">Uncharacterized protein</fullName>
    </submittedName>
</protein>
<evidence type="ECO:0000313" key="6">
    <source>
        <dbReference type="Proteomes" id="UP000176774"/>
    </source>
</evidence>
<evidence type="ECO:0000259" key="4">
    <source>
        <dbReference type="Pfam" id="PF02729"/>
    </source>
</evidence>
<dbReference type="InterPro" id="IPR036901">
    <property type="entry name" value="Asp/Orn_carbamoylTrfase_sf"/>
</dbReference>
<reference evidence="5 6" key="1">
    <citation type="journal article" date="2016" name="Nat. Commun.">
        <title>Thousands of microbial genomes shed light on interconnected biogeochemical processes in an aquifer system.</title>
        <authorList>
            <person name="Anantharaman K."/>
            <person name="Brown C.T."/>
            <person name="Hug L.A."/>
            <person name="Sharon I."/>
            <person name="Castelle C.J."/>
            <person name="Probst A.J."/>
            <person name="Thomas B.C."/>
            <person name="Singh A."/>
            <person name="Wilkins M.J."/>
            <person name="Karaoz U."/>
            <person name="Brodie E.L."/>
            <person name="Williams K.H."/>
            <person name="Hubbard S.S."/>
            <person name="Banfield J.F."/>
        </authorList>
    </citation>
    <scope>NUCLEOTIDE SEQUENCE [LARGE SCALE GENOMIC DNA]</scope>
</reference>
<proteinExistence type="inferred from homology"/>
<dbReference type="PANTHER" id="PTHR45753">
    <property type="entry name" value="ORNITHINE CARBAMOYLTRANSFERASE, MITOCHONDRIAL"/>
    <property type="match status" value="1"/>
</dbReference>
<dbReference type="InterPro" id="IPR006130">
    <property type="entry name" value="Asp/Orn_carbamoylTrfase"/>
</dbReference>
<gene>
    <name evidence="5" type="ORF">A2908_00945</name>
</gene>